<sequence length="325" mass="36707">MMNNKRKYRGTDAFMAESARTIYNLFLQDLTQFTAFNTRFTSEYATNFLNQIDTADTIVTDVSTLAKQGVETQKVLNSMQIARILYNRIKNHAQWAFPENPAIIKEFTSGYKKIHRSQPKMLVFLDALEKVVAKYLEVLTDVTKGGMPANIVEELATVKEQLKTANVQQEIYKKERLVLTEERVSTLNDCYTTMIQINNTAQLIFANQPAKRAQYSYRPISSSATVTEFVGIVAPDETVVITNMSFETGKYISFENRGAATLQFDLSTDTTTLEGNMVELESGAMMSQPMDWLLSDVNNGTSINILAYNTSETEQGSYWVNINVD</sequence>
<keyword evidence="2" id="KW-1185">Reference proteome</keyword>
<evidence type="ECO:0000313" key="2">
    <source>
        <dbReference type="Proteomes" id="UP001497602"/>
    </source>
</evidence>
<protein>
    <submittedName>
        <fullName evidence="1">Uncharacterized protein</fullName>
    </submittedName>
</protein>
<comment type="caution">
    <text evidence="1">The sequence shown here is derived from an EMBL/GenBank/DDBJ whole genome shotgun (WGS) entry which is preliminary data.</text>
</comment>
<dbReference type="RefSeq" id="WP_348740260.1">
    <property type="nucleotide sequence ID" value="NZ_CAXJRC010000046.1"/>
</dbReference>
<dbReference type="EMBL" id="CAXJRC010000046">
    <property type="protein sequence ID" value="CAL2108668.1"/>
    <property type="molecule type" value="Genomic_DNA"/>
</dbReference>
<organism evidence="1 2">
    <name type="scientific">Tenacibaculum vairaonense</name>
    <dbReference type="NCBI Taxonomy" id="3137860"/>
    <lineage>
        <taxon>Bacteria</taxon>
        <taxon>Pseudomonadati</taxon>
        <taxon>Bacteroidota</taxon>
        <taxon>Flavobacteriia</taxon>
        <taxon>Flavobacteriales</taxon>
        <taxon>Flavobacteriaceae</taxon>
        <taxon>Tenacibaculum</taxon>
    </lineage>
</organism>
<accession>A0ABP1FE74</accession>
<evidence type="ECO:0000313" key="1">
    <source>
        <dbReference type="EMBL" id="CAL2108668.1"/>
    </source>
</evidence>
<proteinExistence type="predicted"/>
<name>A0ABP1FE74_9FLAO</name>
<dbReference type="Proteomes" id="UP001497602">
    <property type="component" value="Unassembled WGS sequence"/>
</dbReference>
<reference evidence="1 2" key="1">
    <citation type="submission" date="2024-05" db="EMBL/GenBank/DDBJ databases">
        <authorList>
            <person name="Duchaud E."/>
        </authorList>
    </citation>
    <scope>NUCLEOTIDE SEQUENCE [LARGE SCALE GENOMIC DNA]</scope>
    <source>
        <strain evidence="1">Ena-SAMPLE-TAB-13-05-2024-13:56:06:370-140305</strain>
    </source>
</reference>
<gene>
    <name evidence="1" type="ORF">T190115A13A_90014</name>
</gene>